<sequence length="173" mass="19572">MKKVYRTDKLTLFSYALLVFAYMWFFFLLVERTGGFSGKSIILVVLILPILAYFFFLLRKKIVVSDDGLEIVGITGKKFFKWNEIREISVSQGRKYFLFITGEGDKFAIIDDSVSGFTEIAKEITKRAPQGAMKEEVITAISSYKKSISSVLLILIASAVLIFLLIKSQGLIK</sequence>
<dbReference type="InterPro" id="IPR019692">
    <property type="entry name" value="CFP-6_PH"/>
</dbReference>
<dbReference type="EMBL" id="FXUB01000005">
    <property type="protein sequence ID" value="SMP18097.1"/>
    <property type="molecule type" value="Genomic_DNA"/>
</dbReference>
<reference evidence="3 4" key="1">
    <citation type="submission" date="2017-05" db="EMBL/GenBank/DDBJ databases">
        <authorList>
            <person name="Varghese N."/>
            <person name="Submissions S."/>
        </authorList>
    </citation>
    <scope>NUCLEOTIDE SEQUENCE [LARGE SCALE GENOMIC DNA]</scope>
    <source>
        <strain evidence="3 4">DSM 15522</strain>
    </source>
</reference>
<dbReference type="RefSeq" id="WP_283401023.1">
    <property type="nucleotide sequence ID" value="NZ_FXUB01000005.1"/>
</dbReference>
<name>A0ABY1NU78_9BACT</name>
<comment type="caution">
    <text evidence="3">The sequence shown here is derived from an EMBL/GenBank/DDBJ whole genome shotgun (WGS) entry which is preliminary data.</text>
</comment>
<feature type="transmembrane region" description="Helical" evidence="1">
    <location>
        <begin position="148"/>
        <end position="166"/>
    </location>
</feature>
<evidence type="ECO:0000256" key="1">
    <source>
        <dbReference type="SAM" id="Phobius"/>
    </source>
</evidence>
<accession>A0ABY1NU78</accession>
<organism evidence="3 4">
    <name type="scientific">Desulfurobacterium pacificum</name>
    <dbReference type="NCBI Taxonomy" id="240166"/>
    <lineage>
        <taxon>Bacteria</taxon>
        <taxon>Pseudomonadati</taxon>
        <taxon>Aquificota</taxon>
        <taxon>Aquificia</taxon>
        <taxon>Desulfurobacteriales</taxon>
        <taxon>Desulfurobacteriaceae</taxon>
        <taxon>Desulfurobacterium</taxon>
    </lineage>
</organism>
<evidence type="ECO:0000313" key="3">
    <source>
        <dbReference type="EMBL" id="SMP18097.1"/>
    </source>
</evidence>
<keyword evidence="1" id="KW-0812">Transmembrane</keyword>
<gene>
    <name evidence="3" type="ORF">SAMN06265339_1582</name>
</gene>
<evidence type="ECO:0000313" key="4">
    <source>
        <dbReference type="Proteomes" id="UP001157911"/>
    </source>
</evidence>
<protein>
    <submittedName>
        <fullName evidence="3">PH domain-containing protein</fullName>
    </submittedName>
</protein>
<proteinExistence type="predicted"/>
<feature type="domain" description="Low molecular weight protein antigen 6 PH" evidence="2">
    <location>
        <begin position="61"/>
        <end position="101"/>
    </location>
</feature>
<evidence type="ECO:0000259" key="2">
    <source>
        <dbReference type="Pfam" id="PF10756"/>
    </source>
</evidence>
<dbReference type="Pfam" id="PF10756">
    <property type="entry name" value="bPH_6"/>
    <property type="match status" value="1"/>
</dbReference>
<feature type="transmembrane region" description="Helical" evidence="1">
    <location>
        <begin position="36"/>
        <end position="58"/>
    </location>
</feature>
<keyword evidence="4" id="KW-1185">Reference proteome</keyword>
<keyword evidence="1" id="KW-0472">Membrane</keyword>
<feature type="transmembrane region" description="Helical" evidence="1">
    <location>
        <begin position="12"/>
        <end position="30"/>
    </location>
</feature>
<dbReference type="Proteomes" id="UP001157911">
    <property type="component" value="Unassembled WGS sequence"/>
</dbReference>
<keyword evidence="1" id="KW-1133">Transmembrane helix</keyword>